<dbReference type="eggNOG" id="arCOG00130">
    <property type="taxonomic scope" value="Archaea"/>
</dbReference>
<keyword evidence="1" id="KW-0472">Membrane</keyword>
<gene>
    <name evidence="2" type="ORF">C446_11142</name>
</gene>
<feature type="transmembrane region" description="Helical" evidence="1">
    <location>
        <begin position="91"/>
        <end position="109"/>
    </location>
</feature>
<evidence type="ECO:0000313" key="2">
    <source>
        <dbReference type="EMBL" id="EMA36836.1"/>
    </source>
</evidence>
<dbReference type="AlphaFoldDB" id="M0LTQ8"/>
<sequence>MIGALGVATAAPIAVAAVASADTVGTGIALLSAIGAAAALVAAVALGSSVEAVHGDGRSLSVASETPTLERARTVVADLPDRARWAIVGDALVRVAIVGVSPFLVLLVVDYEPVGFSIGGFTLAPIAVFGAFVLVEAAGAILGAIGSPRVRSSVDRRVLLAVGLVGVSLFPMALVAAPTSAGVVAVLFGLFGCRTAIEPLRPTVGASARDAPIPGSSATEDVRAVVRLAVVLAPLVAGVLYAVDPLAAFTAATTVGLLGVRELGRAFQFGRDG</sequence>
<dbReference type="RefSeq" id="WP_006673135.1">
    <property type="nucleotide sequence ID" value="NZ_AOMA01000111.1"/>
</dbReference>
<organism evidence="2 3">
    <name type="scientific">Halobiforma nitratireducens JCM 10879</name>
    <dbReference type="NCBI Taxonomy" id="1227454"/>
    <lineage>
        <taxon>Archaea</taxon>
        <taxon>Methanobacteriati</taxon>
        <taxon>Methanobacteriota</taxon>
        <taxon>Stenosarchaea group</taxon>
        <taxon>Halobacteria</taxon>
        <taxon>Halobacteriales</taxon>
        <taxon>Natrialbaceae</taxon>
        <taxon>Halobiforma</taxon>
    </lineage>
</organism>
<dbReference type="OrthoDB" id="170734at2157"/>
<evidence type="ECO:0000313" key="3">
    <source>
        <dbReference type="Proteomes" id="UP000011607"/>
    </source>
</evidence>
<protein>
    <submittedName>
        <fullName evidence="2">Transporter</fullName>
    </submittedName>
</protein>
<comment type="caution">
    <text evidence="2">The sequence shown here is derived from an EMBL/GenBank/DDBJ whole genome shotgun (WGS) entry which is preliminary data.</text>
</comment>
<keyword evidence="1" id="KW-0812">Transmembrane</keyword>
<evidence type="ECO:0000256" key="1">
    <source>
        <dbReference type="SAM" id="Phobius"/>
    </source>
</evidence>
<feature type="transmembrane region" description="Helical" evidence="1">
    <location>
        <begin position="30"/>
        <end position="50"/>
    </location>
</feature>
<keyword evidence="3" id="KW-1185">Reference proteome</keyword>
<dbReference type="STRING" id="1227454.C446_11142"/>
<feature type="transmembrane region" description="Helical" evidence="1">
    <location>
        <begin position="224"/>
        <end position="243"/>
    </location>
</feature>
<proteinExistence type="predicted"/>
<dbReference type="PATRIC" id="fig|1227454.3.peg.2260"/>
<name>M0LTQ8_9EURY</name>
<feature type="transmembrane region" description="Helical" evidence="1">
    <location>
        <begin position="121"/>
        <end position="146"/>
    </location>
</feature>
<feature type="transmembrane region" description="Helical" evidence="1">
    <location>
        <begin position="158"/>
        <end position="191"/>
    </location>
</feature>
<dbReference type="EMBL" id="AOMA01000111">
    <property type="protein sequence ID" value="EMA36836.1"/>
    <property type="molecule type" value="Genomic_DNA"/>
</dbReference>
<keyword evidence="1" id="KW-1133">Transmembrane helix</keyword>
<reference evidence="2 3" key="1">
    <citation type="journal article" date="2014" name="PLoS Genet.">
        <title>Phylogenetically driven sequencing of extremely halophilic archaea reveals strategies for static and dynamic osmo-response.</title>
        <authorList>
            <person name="Becker E.A."/>
            <person name="Seitzer P.M."/>
            <person name="Tritt A."/>
            <person name="Larsen D."/>
            <person name="Krusor M."/>
            <person name="Yao A.I."/>
            <person name="Wu D."/>
            <person name="Madern D."/>
            <person name="Eisen J.A."/>
            <person name="Darling A.E."/>
            <person name="Facciotti M.T."/>
        </authorList>
    </citation>
    <scope>NUCLEOTIDE SEQUENCE [LARGE SCALE GENOMIC DNA]</scope>
    <source>
        <strain evidence="2 3">JCM 10879</strain>
    </source>
</reference>
<dbReference type="Proteomes" id="UP000011607">
    <property type="component" value="Unassembled WGS sequence"/>
</dbReference>
<accession>M0LTQ8</accession>